<accession>A0A0E9RVH6</accession>
<reference evidence="1" key="1">
    <citation type="submission" date="2014-11" db="EMBL/GenBank/DDBJ databases">
        <authorList>
            <person name="Amaro Gonzalez C."/>
        </authorList>
    </citation>
    <scope>NUCLEOTIDE SEQUENCE</scope>
</reference>
<dbReference type="AlphaFoldDB" id="A0A0E9RVH6"/>
<dbReference type="EMBL" id="GBXM01075386">
    <property type="protein sequence ID" value="JAH33191.1"/>
    <property type="molecule type" value="Transcribed_RNA"/>
</dbReference>
<sequence length="54" mass="5985">MEIKETFPRRGSDGSRVVFTSNLTFPIKHFYLSSLNQAPDGVNADVSDRGAQRA</sequence>
<evidence type="ECO:0000313" key="1">
    <source>
        <dbReference type="EMBL" id="JAH33191.1"/>
    </source>
</evidence>
<protein>
    <submittedName>
        <fullName evidence="1">Uncharacterized protein</fullName>
    </submittedName>
</protein>
<name>A0A0E9RVH6_ANGAN</name>
<organism evidence="1">
    <name type="scientific">Anguilla anguilla</name>
    <name type="common">European freshwater eel</name>
    <name type="synonym">Muraena anguilla</name>
    <dbReference type="NCBI Taxonomy" id="7936"/>
    <lineage>
        <taxon>Eukaryota</taxon>
        <taxon>Metazoa</taxon>
        <taxon>Chordata</taxon>
        <taxon>Craniata</taxon>
        <taxon>Vertebrata</taxon>
        <taxon>Euteleostomi</taxon>
        <taxon>Actinopterygii</taxon>
        <taxon>Neopterygii</taxon>
        <taxon>Teleostei</taxon>
        <taxon>Anguilliformes</taxon>
        <taxon>Anguillidae</taxon>
        <taxon>Anguilla</taxon>
    </lineage>
</organism>
<proteinExistence type="predicted"/>
<reference evidence="1" key="2">
    <citation type="journal article" date="2015" name="Fish Shellfish Immunol.">
        <title>Early steps in the European eel (Anguilla anguilla)-Vibrio vulnificus interaction in the gills: Role of the RtxA13 toxin.</title>
        <authorList>
            <person name="Callol A."/>
            <person name="Pajuelo D."/>
            <person name="Ebbesson L."/>
            <person name="Teles M."/>
            <person name="MacKenzie S."/>
            <person name="Amaro C."/>
        </authorList>
    </citation>
    <scope>NUCLEOTIDE SEQUENCE</scope>
</reference>